<protein>
    <submittedName>
        <fullName evidence="1">Uncharacterized protein</fullName>
    </submittedName>
</protein>
<comment type="caution">
    <text evidence="1">The sequence shown here is derived from an EMBL/GenBank/DDBJ whole genome shotgun (WGS) entry which is preliminary data.</text>
</comment>
<evidence type="ECO:0000313" key="2">
    <source>
        <dbReference type="Proteomes" id="UP001551695"/>
    </source>
</evidence>
<evidence type="ECO:0000313" key="1">
    <source>
        <dbReference type="EMBL" id="MEV0706044.1"/>
    </source>
</evidence>
<dbReference type="RefSeq" id="WP_109523380.1">
    <property type="nucleotide sequence ID" value="NZ_JBFAKC010000001.1"/>
</dbReference>
<dbReference type="Proteomes" id="UP001551695">
    <property type="component" value="Unassembled WGS sequence"/>
</dbReference>
<name>A0ABV3FKV5_9NOCA</name>
<proteinExistence type="predicted"/>
<reference evidence="1 2" key="1">
    <citation type="submission" date="2024-06" db="EMBL/GenBank/DDBJ databases">
        <title>The Natural Products Discovery Center: Release of the First 8490 Sequenced Strains for Exploring Actinobacteria Biosynthetic Diversity.</title>
        <authorList>
            <person name="Kalkreuter E."/>
            <person name="Kautsar S.A."/>
            <person name="Yang D."/>
            <person name="Bader C.D."/>
            <person name="Teijaro C.N."/>
            <person name="Fluegel L."/>
            <person name="Davis C.M."/>
            <person name="Simpson J.R."/>
            <person name="Lauterbach L."/>
            <person name="Steele A.D."/>
            <person name="Gui C."/>
            <person name="Meng S."/>
            <person name="Li G."/>
            <person name="Viehrig K."/>
            <person name="Ye F."/>
            <person name="Su P."/>
            <person name="Kiefer A.F."/>
            <person name="Nichols A."/>
            <person name="Cepeda A.J."/>
            <person name="Yan W."/>
            <person name="Fan B."/>
            <person name="Jiang Y."/>
            <person name="Adhikari A."/>
            <person name="Zheng C.-J."/>
            <person name="Schuster L."/>
            <person name="Cowan T.M."/>
            <person name="Smanski M.J."/>
            <person name="Chevrette M.G."/>
            <person name="De Carvalho L.P.S."/>
            <person name="Shen B."/>
        </authorList>
    </citation>
    <scope>NUCLEOTIDE SEQUENCE [LARGE SCALE GENOMIC DNA]</scope>
    <source>
        <strain evidence="1 2">NPDC050403</strain>
    </source>
</reference>
<organism evidence="1 2">
    <name type="scientific">Nocardia aurea</name>
    <dbReference type="NCBI Taxonomy" id="2144174"/>
    <lineage>
        <taxon>Bacteria</taxon>
        <taxon>Bacillati</taxon>
        <taxon>Actinomycetota</taxon>
        <taxon>Actinomycetes</taxon>
        <taxon>Mycobacteriales</taxon>
        <taxon>Nocardiaceae</taxon>
        <taxon>Nocardia</taxon>
    </lineage>
</organism>
<gene>
    <name evidence="1" type="ORF">AB0I48_00590</name>
</gene>
<keyword evidence="2" id="KW-1185">Reference proteome</keyword>
<dbReference type="EMBL" id="JBFAKC010000001">
    <property type="protein sequence ID" value="MEV0706044.1"/>
    <property type="molecule type" value="Genomic_DNA"/>
</dbReference>
<sequence length="65" mass="6826">MAADCPTCSWPAPMYVSSHGSVRYLRCVCGQWLAAHRGGVSPVSGLGTGTAPAAQHLELIPFPEE</sequence>
<accession>A0ABV3FKV5</accession>